<feature type="transmembrane region" description="Helical" evidence="1">
    <location>
        <begin position="309"/>
        <end position="330"/>
    </location>
</feature>
<dbReference type="GeneID" id="134292026"/>
<dbReference type="RefSeq" id="XP_062716667.1">
    <property type="nucleotide sequence ID" value="XM_062860683.1"/>
</dbReference>
<organism evidence="2 3">
    <name type="scientific">Aedes albopictus</name>
    <name type="common">Asian tiger mosquito</name>
    <name type="synonym">Stegomyia albopicta</name>
    <dbReference type="NCBI Taxonomy" id="7160"/>
    <lineage>
        <taxon>Eukaryota</taxon>
        <taxon>Metazoa</taxon>
        <taxon>Ecdysozoa</taxon>
        <taxon>Arthropoda</taxon>
        <taxon>Hexapoda</taxon>
        <taxon>Insecta</taxon>
        <taxon>Pterygota</taxon>
        <taxon>Neoptera</taxon>
        <taxon>Endopterygota</taxon>
        <taxon>Diptera</taxon>
        <taxon>Nematocera</taxon>
        <taxon>Culicoidea</taxon>
        <taxon>Culicidae</taxon>
        <taxon>Culicinae</taxon>
        <taxon>Aedini</taxon>
        <taxon>Aedes</taxon>
        <taxon>Stegomyia</taxon>
    </lineage>
</organism>
<feature type="transmembrane region" description="Helical" evidence="1">
    <location>
        <begin position="25"/>
        <end position="48"/>
    </location>
</feature>
<evidence type="ECO:0000256" key="1">
    <source>
        <dbReference type="SAM" id="Phobius"/>
    </source>
</evidence>
<feature type="transmembrane region" description="Helical" evidence="1">
    <location>
        <begin position="155"/>
        <end position="175"/>
    </location>
</feature>
<accession>A0ABM1ZYV6</accession>
<reference evidence="3" key="1">
    <citation type="journal article" date="2015" name="Proc. Natl. Acad. Sci. U.S.A.">
        <title>Genome sequence of the Asian Tiger mosquito, Aedes albopictus, reveals insights into its biology, genetics, and evolution.</title>
        <authorList>
            <person name="Chen X.G."/>
            <person name="Jiang X."/>
            <person name="Gu J."/>
            <person name="Xu M."/>
            <person name="Wu Y."/>
            <person name="Deng Y."/>
            <person name="Zhang C."/>
            <person name="Bonizzoni M."/>
            <person name="Dermauw W."/>
            <person name="Vontas J."/>
            <person name="Armbruster P."/>
            <person name="Huang X."/>
            <person name="Yang Y."/>
            <person name="Zhang H."/>
            <person name="He W."/>
            <person name="Peng H."/>
            <person name="Liu Y."/>
            <person name="Wu K."/>
            <person name="Chen J."/>
            <person name="Lirakis M."/>
            <person name="Topalis P."/>
            <person name="Van Leeuwen T."/>
            <person name="Hall A.B."/>
            <person name="Jiang X."/>
            <person name="Thorpe C."/>
            <person name="Mueller R.L."/>
            <person name="Sun C."/>
            <person name="Waterhouse R.M."/>
            <person name="Yan G."/>
            <person name="Tu Z.J."/>
            <person name="Fang X."/>
            <person name="James A.A."/>
        </authorList>
    </citation>
    <scope>NUCLEOTIDE SEQUENCE [LARGE SCALE GENOMIC DNA]</scope>
    <source>
        <strain evidence="3">Foshan</strain>
    </source>
</reference>
<feature type="transmembrane region" description="Helical" evidence="1">
    <location>
        <begin position="281"/>
        <end position="303"/>
    </location>
</feature>
<evidence type="ECO:0008006" key="4">
    <source>
        <dbReference type="Google" id="ProtNLM"/>
    </source>
</evidence>
<dbReference type="EnsemblMetazoa" id="AALFPA23_022888.R34010">
    <property type="protein sequence ID" value="AALFPA23_022888.P34010"/>
    <property type="gene ID" value="AALFPA23_022888"/>
</dbReference>
<feature type="transmembrane region" description="Helical" evidence="1">
    <location>
        <begin position="98"/>
        <end position="117"/>
    </location>
</feature>
<name>A0ABM1ZYV6_AEDAL</name>
<reference evidence="2" key="2">
    <citation type="submission" date="2025-05" db="UniProtKB">
        <authorList>
            <consortium name="EnsemblMetazoa"/>
        </authorList>
    </citation>
    <scope>IDENTIFICATION</scope>
    <source>
        <strain evidence="2">Foshan</strain>
    </source>
</reference>
<evidence type="ECO:0000313" key="3">
    <source>
        <dbReference type="Proteomes" id="UP000069940"/>
    </source>
</evidence>
<feature type="transmembrane region" description="Helical" evidence="1">
    <location>
        <begin position="388"/>
        <end position="413"/>
    </location>
</feature>
<keyword evidence="3" id="KW-1185">Reference proteome</keyword>
<keyword evidence="1" id="KW-0472">Membrane</keyword>
<sequence>MVDFFSSVRSRFSFRWWKKTSRIRYYWYGVENSCFLWLDVLLLLAGIPSASTSKWPHERTIRYISTCLFVLQSMLYVQQTINAIADRKENMPIFLLEVVKTTSIALISLKLLLMIHLRKPLDSVRSFINSDRVRSGDDAYDELVYGKFNRSGRRMIRVIFGLIGLEAVLMTFPCSTTRRVFRLPRQLMGAGKNVASLVNFLYLGLLPVGMCPRFFTNLTSLGILLMGMRAKLKILAHRYQRMLAQSPLEETQYYKFMVLEVREIMDQQLEFSRHLKILKQMVGKAFSLVHYFSIYAIGTMFYVSKIMGLNTTAIMLVASTAWLLLEYYLWCQLVDSLKDEAESFGLNILEICCVMPFKRKYASYYIQLRTSLMISWISMRNGLSMNCLGLFEISTAAFVALLNIVYTVVTFLLNIN</sequence>
<feature type="transmembrane region" description="Helical" evidence="1">
    <location>
        <begin position="214"/>
        <end position="232"/>
    </location>
</feature>
<protein>
    <recommendedName>
        <fullName evidence="4">Odorant receptor</fullName>
    </recommendedName>
</protein>
<evidence type="ECO:0000313" key="2">
    <source>
        <dbReference type="EnsemblMetazoa" id="AALFPA23_022888.P34010"/>
    </source>
</evidence>
<keyword evidence="1" id="KW-0812">Transmembrane</keyword>
<dbReference type="Proteomes" id="UP000069940">
    <property type="component" value="Unassembled WGS sequence"/>
</dbReference>
<proteinExistence type="predicted"/>
<keyword evidence="1" id="KW-1133">Transmembrane helix</keyword>